<dbReference type="SMART" id="SM00530">
    <property type="entry name" value="HTH_XRE"/>
    <property type="match status" value="1"/>
</dbReference>
<dbReference type="InterPro" id="IPR010982">
    <property type="entry name" value="Lambda_DNA-bd_dom_sf"/>
</dbReference>
<dbReference type="PROSITE" id="PS50943">
    <property type="entry name" value="HTH_CROC1"/>
    <property type="match status" value="1"/>
</dbReference>
<evidence type="ECO:0000259" key="1">
    <source>
        <dbReference type="PROSITE" id="PS50943"/>
    </source>
</evidence>
<dbReference type="CDD" id="cd00093">
    <property type="entry name" value="HTH_XRE"/>
    <property type="match status" value="1"/>
</dbReference>
<accession>A0ABQ3GIU2</accession>
<protein>
    <recommendedName>
        <fullName evidence="1">HTH cro/C1-type domain-containing protein</fullName>
    </recommendedName>
</protein>
<reference evidence="3" key="1">
    <citation type="journal article" date="2019" name="Int. J. Syst. Evol. Microbiol.">
        <title>The Global Catalogue of Microorganisms (GCM) 10K type strain sequencing project: providing services to taxonomists for standard genome sequencing and annotation.</title>
        <authorList>
            <consortium name="The Broad Institute Genomics Platform"/>
            <consortium name="The Broad Institute Genome Sequencing Center for Infectious Disease"/>
            <person name="Wu L."/>
            <person name="Ma J."/>
        </authorList>
    </citation>
    <scope>NUCLEOTIDE SEQUENCE [LARGE SCALE GENOMIC DNA]</scope>
    <source>
        <strain evidence="3">KCTC 19466</strain>
    </source>
</reference>
<sequence>MVKQPVTINGVVRWRDVGTADDERRDHKERTMVVLRHEIGEVLRDVRQRQGRTLREVSHSARVSLGYLSEVERGQKEASSELLSSICTALDVPLSIMLREVSDRVALAEGIGVPDTVPSELTHEYGRSLATEWRPGAGESPQPVASQH</sequence>
<dbReference type="Proteomes" id="UP000642819">
    <property type="component" value="Unassembled WGS sequence"/>
</dbReference>
<evidence type="ECO:0000313" key="2">
    <source>
        <dbReference type="EMBL" id="GHD07321.1"/>
    </source>
</evidence>
<name>A0ABQ3GIU2_9MICC</name>
<dbReference type="SUPFAM" id="SSF47413">
    <property type="entry name" value="lambda repressor-like DNA-binding domains"/>
    <property type="match status" value="1"/>
</dbReference>
<dbReference type="InterPro" id="IPR001387">
    <property type="entry name" value="Cro/C1-type_HTH"/>
</dbReference>
<dbReference type="Gene3D" id="1.10.260.40">
    <property type="entry name" value="lambda repressor-like DNA-binding domains"/>
    <property type="match status" value="1"/>
</dbReference>
<comment type="caution">
    <text evidence="2">The sequence shown here is derived from an EMBL/GenBank/DDBJ whole genome shotgun (WGS) entry which is preliminary data.</text>
</comment>
<organism evidence="2 3">
    <name type="scientific">Zhihengliuella salsuginis</name>
    <dbReference type="NCBI Taxonomy" id="578222"/>
    <lineage>
        <taxon>Bacteria</taxon>
        <taxon>Bacillati</taxon>
        <taxon>Actinomycetota</taxon>
        <taxon>Actinomycetes</taxon>
        <taxon>Micrococcales</taxon>
        <taxon>Micrococcaceae</taxon>
        <taxon>Zhihengliuella</taxon>
    </lineage>
</organism>
<dbReference type="RefSeq" id="WP_189349818.1">
    <property type="nucleotide sequence ID" value="NZ_BMXK01000007.1"/>
</dbReference>
<evidence type="ECO:0000313" key="3">
    <source>
        <dbReference type="Proteomes" id="UP000642819"/>
    </source>
</evidence>
<gene>
    <name evidence="2" type="ORF">GCM10008096_17960</name>
</gene>
<keyword evidence="3" id="KW-1185">Reference proteome</keyword>
<feature type="domain" description="HTH cro/C1-type" evidence="1">
    <location>
        <begin position="43"/>
        <end position="97"/>
    </location>
</feature>
<dbReference type="Pfam" id="PF01381">
    <property type="entry name" value="HTH_3"/>
    <property type="match status" value="1"/>
</dbReference>
<dbReference type="EMBL" id="BMXK01000007">
    <property type="protein sequence ID" value="GHD07321.1"/>
    <property type="molecule type" value="Genomic_DNA"/>
</dbReference>
<proteinExistence type="predicted"/>